<sequence length="578" mass="63239">MAGKRRRNAEAEEGSGSSPSQSHSEQFSQGNQGENIDHTAPPATTAPSQTTTANIASLTAPLPGPPTATGQNLPAPSTVPANASSAAVTEGSGTREPAPARRRQKKPRRPKDAPSPDWSARVRGRLTDAERCPQACDRCTEKKMRCDDEAGDCKNCQGRGVPCWLTDKNSKRTYRRGITPLLVEENSRLWRLVGSMDAELNRLRALANAQRHERPVLESLQDPNYSQYGTLGNTYASPHAPMPPEQYQRQYSRVPFPATPGDMAPPPAQTAPSHQQQPTFGMGGSIDNSGHRHLQPQSTNAMQVPSLYGFDPTMTGARDRRDQQHIYQYAPTRQSVQQYNNPLDPTSSYRELPAPTTSGSNQAETLRGRMPWLLHIGQSQTGSRMEASTDPNAPPPPGSWNPENPADAIFNPQRFSSIDPSPFTQQGISSTSSQRRSGAMNPPDAIFNSQRINSMDPSPFVQYGNSSTSRQPFGAMNQPQAQQHGSSIGSNWQTGSGNLSDTLYNPQNMSVMEPSAFTQHESLFPAQSQWRGATNLDMPSQLQMPQQSSSNVGNEEQQQQGLYDPSSGESYRQQQYQP</sequence>
<dbReference type="InParanoid" id="V5FXN2"/>
<keyword evidence="4" id="KW-0539">Nucleus</keyword>
<feature type="compositionally biased region" description="Low complexity" evidence="5">
    <location>
        <begin position="14"/>
        <end position="29"/>
    </location>
</feature>
<dbReference type="SUPFAM" id="SSF57701">
    <property type="entry name" value="Zn2/Cys6 DNA-binding domain"/>
    <property type="match status" value="1"/>
</dbReference>
<evidence type="ECO:0000313" key="7">
    <source>
        <dbReference type="EMBL" id="GAD93372.1"/>
    </source>
</evidence>
<name>V5FXN2_BYSSN</name>
<feature type="compositionally biased region" description="Polar residues" evidence="5">
    <location>
        <begin position="551"/>
        <end position="578"/>
    </location>
</feature>
<dbReference type="PROSITE" id="PS50048">
    <property type="entry name" value="ZN2_CY6_FUNGAL_2"/>
    <property type="match status" value="1"/>
</dbReference>
<keyword evidence="1" id="KW-0805">Transcription regulation</keyword>
<dbReference type="InterPro" id="IPR036864">
    <property type="entry name" value="Zn2-C6_fun-type_DNA-bd_sf"/>
</dbReference>
<evidence type="ECO:0000256" key="2">
    <source>
        <dbReference type="ARBA" id="ARBA00023125"/>
    </source>
</evidence>
<dbReference type="GO" id="GO:0003677">
    <property type="term" value="F:DNA binding"/>
    <property type="evidence" value="ECO:0007669"/>
    <property type="project" value="UniProtKB-KW"/>
</dbReference>
<evidence type="ECO:0000256" key="1">
    <source>
        <dbReference type="ARBA" id="ARBA00023015"/>
    </source>
</evidence>
<dbReference type="PROSITE" id="PS00463">
    <property type="entry name" value="ZN2_CY6_FUNGAL_1"/>
    <property type="match status" value="1"/>
</dbReference>
<gene>
    <name evidence="7" type="ORF">PVAR5_1982</name>
</gene>
<feature type="region of interest" description="Disordered" evidence="5">
    <location>
        <begin position="379"/>
        <end position="447"/>
    </location>
</feature>
<dbReference type="InterPro" id="IPR001138">
    <property type="entry name" value="Zn2Cys6_DnaBD"/>
</dbReference>
<proteinExistence type="predicted"/>
<keyword evidence="2" id="KW-0238">DNA-binding</keyword>
<keyword evidence="8" id="KW-1185">Reference proteome</keyword>
<feature type="compositionally biased region" description="Low complexity" evidence="5">
    <location>
        <begin position="538"/>
        <end position="550"/>
    </location>
</feature>
<dbReference type="OrthoDB" id="4151048at2759"/>
<feature type="compositionally biased region" description="Polar residues" evidence="5">
    <location>
        <begin position="71"/>
        <end position="87"/>
    </location>
</feature>
<feature type="compositionally biased region" description="Polar residues" evidence="5">
    <location>
        <begin position="270"/>
        <end position="279"/>
    </location>
</feature>
<reference evidence="8" key="1">
    <citation type="journal article" date="2014" name="Genome Announc.">
        <title>Draft genome sequence of the formaldehyde-resistant fungus Byssochlamys spectabilis No. 5 (anamorph Paecilomyces variotii No. 5) (NBRC109023).</title>
        <authorList>
            <person name="Oka T."/>
            <person name="Ekino K."/>
            <person name="Fukuda K."/>
            <person name="Nomura Y."/>
        </authorList>
    </citation>
    <scope>NUCLEOTIDE SEQUENCE [LARGE SCALE GENOMIC DNA]</scope>
    <source>
        <strain evidence="8">No. 5 / NBRC 109023</strain>
    </source>
</reference>
<evidence type="ECO:0000259" key="6">
    <source>
        <dbReference type="PROSITE" id="PS50048"/>
    </source>
</evidence>
<organism evidence="7 8">
    <name type="scientific">Byssochlamys spectabilis (strain No. 5 / NBRC 109023)</name>
    <name type="common">Paecilomyces variotii</name>
    <dbReference type="NCBI Taxonomy" id="1356009"/>
    <lineage>
        <taxon>Eukaryota</taxon>
        <taxon>Fungi</taxon>
        <taxon>Dikarya</taxon>
        <taxon>Ascomycota</taxon>
        <taxon>Pezizomycotina</taxon>
        <taxon>Eurotiomycetes</taxon>
        <taxon>Eurotiomycetidae</taxon>
        <taxon>Eurotiales</taxon>
        <taxon>Thermoascaceae</taxon>
        <taxon>Paecilomyces</taxon>
    </lineage>
</organism>
<comment type="caution">
    <text evidence="7">The sequence shown here is derived from an EMBL/GenBank/DDBJ whole genome shotgun (WGS) entry which is preliminary data.</text>
</comment>
<accession>V5FXN2</accession>
<dbReference type="CDD" id="cd00067">
    <property type="entry name" value="GAL4"/>
    <property type="match status" value="1"/>
</dbReference>
<evidence type="ECO:0000313" key="8">
    <source>
        <dbReference type="Proteomes" id="UP000018001"/>
    </source>
</evidence>
<dbReference type="AlphaFoldDB" id="V5FXN2"/>
<protein>
    <recommendedName>
        <fullName evidence="6">Zn(2)-C6 fungal-type domain-containing protein</fullName>
    </recommendedName>
</protein>
<evidence type="ECO:0000256" key="5">
    <source>
        <dbReference type="SAM" id="MobiDB-lite"/>
    </source>
</evidence>
<feature type="region of interest" description="Disordered" evidence="5">
    <location>
        <begin position="330"/>
        <end position="364"/>
    </location>
</feature>
<feature type="region of interest" description="Disordered" evidence="5">
    <location>
        <begin position="1"/>
        <end position="122"/>
    </location>
</feature>
<feature type="compositionally biased region" description="Low complexity" evidence="5">
    <location>
        <begin position="39"/>
        <end position="61"/>
    </location>
</feature>
<feature type="compositionally biased region" description="Polar residues" evidence="5">
    <location>
        <begin position="331"/>
        <end position="364"/>
    </location>
</feature>
<feature type="region of interest" description="Disordered" evidence="5">
    <location>
        <begin position="463"/>
        <end position="506"/>
    </location>
</feature>
<feature type="domain" description="Zn(2)-C6 fungal-type" evidence="6">
    <location>
        <begin position="135"/>
        <end position="163"/>
    </location>
</feature>
<feature type="compositionally biased region" description="Polar residues" evidence="5">
    <location>
        <begin position="413"/>
        <end position="436"/>
    </location>
</feature>
<keyword evidence="3" id="KW-0804">Transcription</keyword>
<feature type="region of interest" description="Disordered" evidence="5">
    <location>
        <begin position="254"/>
        <end position="316"/>
    </location>
</feature>
<dbReference type="eggNOG" id="ENOG502RNW3">
    <property type="taxonomic scope" value="Eukaryota"/>
</dbReference>
<feature type="region of interest" description="Disordered" evidence="5">
    <location>
        <begin position="526"/>
        <end position="578"/>
    </location>
</feature>
<feature type="compositionally biased region" description="Basic residues" evidence="5">
    <location>
        <begin position="100"/>
        <end position="109"/>
    </location>
</feature>
<dbReference type="GO" id="GO:0000981">
    <property type="term" value="F:DNA-binding transcription factor activity, RNA polymerase II-specific"/>
    <property type="evidence" value="ECO:0007669"/>
    <property type="project" value="InterPro"/>
</dbReference>
<dbReference type="Pfam" id="PF00172">
    <property type="entry name" value="Zn_clus"/>
    <property type="match status" value="1"/>
</dbReference>
<dbReference type="Gene3D" id="4.10.240.10">
    <property type="entry name" value="Zn(2)-C6 fungal-type DNA-binding domain"/>
    <property type="match status" value="1"/>
</dbReference>
<dbReference type="Proteomes" id="UP000018001">
    <property type="component" value="Unassembled WGS sequence"/>
</dbReference>
<evidence type="ECO:0000256" key="3">
    <source>
        <dbReference type="ARBA" id="ARBA00023163"/>
    </source>
</evidence>
<dbReference type="EMBL" id="BAUL01000055">
    <property type="protein sequence ID" value="GAD93372.1"/>
    <property type="molecule type" value="Genomic_DNA"/>
</dbReference>
<dbReference type="GO" id="GO:0008270">
    <property type="term" value="F:zinc ion binding"/>
    <property type="evidence" value="ECO:0007669"/>
    <property type="project" value="InterPro"/>
</dbReference>
<evidence type="ECO:0000256" key="4">
    <source>
        <dbReference type="ARBA" id="ARBA00023242"/>
    </source>
</evidence>
<dbReference type="HOGENOM" id="CLU_471709_0_0_1"/>